<protein>
    <submittedName>
        <fullName evidence="1">Uncharacterized protein</fullName>
    </submittedName>
</protein>
<evidence type="ECO:0000313" key="2">
    <source>
        <dbReference type="Proteomes" id="UP000214720"/>
    </source>
</evidence>
<reference evidence="2" key="1">
    <citation type="submission" date="2017-01" db="EMBL/GenBank/DDBJ databases">
        <title>Genome Analysis of Deinococcus marmoris KOPRI26562.</title>
        <authorList>
            <person name="Kim J.H."/>
            <person name="Oh H.-M."/>
        </authorList>
    </citation>
    <scope>NUCLEOTIDE SEQUENCE [LARGE SCALE GENOMIC DNA]</scope>
    <source>
        <strain evidence="2">PAMC 26633</strain>
    </source>
</reference>
<name>A0A226XBZ9_CABSO</name>
<dbReference type="AlphaFoldDB" id="A0A226XBZ9"/>
<proteinExistence type="predicted"/>
<sequence length="46" mass="5302">MAKFNYGALRRRSKRVVADVVHGHPQVQALTYFENTSRVIKHFADS</sequence>
<organism evidence="1 2">
    <name type="scientific">Caballeronia sordidicola</name>
    <name type="common">Burkholderia sordidicola</name>
    <dbReference type="NCBI Taxonomy" id="196367"/>
    <lineage>
        <taxon>Bacteria</taxon>
        <taxon>Pseudomonadati</taxon>
        <taxon>Pseudomonadota</taxon>
        <taxon>Betaproteobacteria</taxon>
        <taxon>Burkholderiales</taxon>
        <taxon>Burkholderiaceae</taxon>
        <taxon>Caballeronia</taxon>
    </lineage>
</organism>
<dbReference type="Proteomes" id="UP000214720">
    <property type="component" value="Unassembled WGS sequence"/>
</dbReference>
<gene>
    <name evidence="1" type="ORF">BSU04_01460</name>
</gene>
<comment type="caution">
    <text evidence="1">The sequence shown here is derived from an EMBL/GenBank/DDBJ whole genome shotgun (WGS) entry which is preliminary data.</text>
</comment>
<accession>A0A226XBZ9</accession>
<dbReference type="EMBL" id="MTHB01000013">
    <property type="protein sequence ID" value="OXC80540.1"/>
    <property type="molecule type" value="Genomic_DNA"/>
</dbReference>
<evidence type="ECO:0000313" key="1">
    <source>
        <dbReference type="EMBL" id="OXC80540.1"/>
    </source>
</evidence>